<name>A0A4D4JD52_9PSEU</name>
<protein>
    <recommendedName>
        <fullName evidence="3">Major facilitator superfamily (MFS) profile domain-containing protein</fullName>
    </recommendedName>
</protein>
<comment type="caution">
    <text evidence="1">The sequence shown here is derived from an EMBL/GenBank/DDBJ whole genome shotgun (WGS) entry which is preliminary data.</text>
</comment>
<keyword evidence="2" id="KW-1185">Reference proteome</keyword>
<sequence length="84" mass="8260">MTDAPAAARVSRRPVLAYLAAATLARVADETVGGAVVLLVLDRTGSSLLAGAVVTAYTLPSLVSGPLLGAWVAARTRAAAASAG</sequence>
<evidence type="ECO:0008006" key="3">
    <source>
        <dbReference type="Google" id="ProtNLM"/>
    </source>
</evidence>
<organism evidence="1 2">
    <name type="scientific">Gandjariella thermophila</name>
    <dbReference type="NCBI Taxonomy" id="1931992"/>
    <lineage>
        <taxon>Bacteria</taxon>
        <taxon>Bacillati</taxon>
        <taxon>Actinomycetota</taxon>
        <taxon>Actinomycetes</taxon>
        <taxon>Pseudonocardiales</taxon>
        <taxon>Pseudonocardiaceae</taxon>
        <taxon>Gandjariella</taxon>
    </lineage>
</organism>
<reference evidence="2" key="1">
    <citation type="submission" date="2019-04" db="EMBL/GenBank/DDBJ databases">
        <title>Draft genome sequence of Pseudonocardiaceae bacterium SL3-2-4.</title>
        <authorList>
            <person name="Ningsih F."/>
            <person name="Yokota A."/>
            <person name="Sakai Y."/>
            <person name="Nanatani K."/>
            <person name="Yabe S."/>
            <person name="Oetari A."/>
            <person name="Sjamsuridzal W."/>
        </authorList>
    </citation>
    <scope>NUCLEOTIDE SEQUENCE [LARGE SCALE GENOMIC DNA]</scope>
    <source>
        <strain evidence="2">SL3-2-4</strain>
    </source>
</reference>
<dbReference type="EMBL" id="BJFL01000031">
    <property type="protein sequence ID" value="GDY32940.1"/>
    <property type="molecule type" value="Genomic_DNA"/>
</dbReference>
<dbReference type="AlphaFoldDB" id="A0A4D4JD52"/>
<evidence type="ECO:0000313" key="1">
    <source>
        <dbReference type="EMBL" id="GDY32940.1"/>
    </source>
</evidence>
<accession>A0A4D4JD52</accession>
<proteinExistence type="predicted"/>
<dbReference type="Proteomes" id="UP000298860">
    <property type="component" value="Unassembled WGS sequence"/>
</dbReference>
<evidence type="ECO:0000313" key="2">
    <source>
        <dbReference type="Proteomes" id="UP000298860"/>
    </source>
</evidence>
<gene>
    <name evidence="1" type="ORF">GTS_45730</name>
</gene>
<dbReference type="RefSeq" id="WP_192909692.1">
    <property type="nucleotide sequence ID" value="NZ_BJFL01000031.1"/>
</dbReference>